<dbReference type="GO" id="GO:0000815">
    <property type="term" value="C:ESCRT III complex"/>
    <property type="evidence" value="ECO:0007669"/>
    <property type="project" value="TreeGrafter"/>
</dbReference>
<dbReference type="Gene3D" id="1.10.287.1060">
    <property type="entry name" value="ESAT-6-like"/>
    <property type="match status" value="1"/>
</dbReference>
<reference evidence="7 8" key="1">
    <citation type="submission" date="2016-07" db="EMBL/GenBank/DDBJ databases">
        <title>Pervasive Adenine N6-methylation of Active Genes in Fungi.</title>
        <authorList>
            <consortium name="DOE Joint Genome Institute"/>
            <person name="Mondo S.J."/>
            <person name="Dannebaum R.O."/>
            <person name="Kuo R.C."/>
            <person name="Labutti K."/>
            <person name="Haridas S."/>
            <person name="Kuo A."/>
            <person name="Salamov A."/>
            <person name="Ahrendt S.R."/>
            <person name="Lipzen A."/>
            <person name="Sullivan W."/>
            <person name="Andreopoulos W.B."/>
            <person name="Clum A."/>
            <person name="Lindquist E."/>
            <person name="Daum C."/>
            <person name="Ramamoorthy G.K."/>
            <person name="Gryganskyi A."/>
            <person name="Culley D."/>
            <person name="Magnuson J.K."/>
            <person name="James T.Y."/>
            <person name="O'Malley M.A."/>
            <person name="Stajich J.E."/>
            <person name="Spatafora J.W."/>
            <person name="Visel A."/>
            <person name="Grigoriev I.V."/>
        </authorList>
    </citation>
    <scope>NUCLEOTIDE SEQUENCE [LARGE SCALE GENOMIC DNA]</scope>
    <source>
        <strain evidence="7 8">68-887.2</strain>
    </source>
</reference>
<dbReference type="InParanoid" id="A0A1Y2B000"/>
<dbReference type="Gene3D" id="6.10.250.1710">
    <property type="match status" value="1"/>
</dbReference>
<keyword evidence="3" id="KW-0967">Endosome</keyword>
<evidence type="ECO:0000256" key="5">
    <source>
        <dbReference type="ARBA" id="ARBA00042586"/>
    </source>
</evidence>
<evidence type="ECO:0000256" key="1">
    <source>
        <dbReference type="ARBA" id="ARBA00004177"/>
    </source>
</evidence>
<dbReference type="AlphaFoldDB" id="A0A1Y2B000"/>
<evidence type="ECO:0000256" key="3">
    <source>
        <dbReference type="ARBA" id="ARBA00022753"/>
    </source>
</evidence>
<keyword evidence="6" id="KW-0175">Coiled coil</keyword>
<comment type="subcellular location">
    <subcellularLocation>
        <location evidence="1">Endosome</location>
    </subcellularLocation>
</comment>
<evidence type="ECO:0000313" key="8">
    <source>
        <dbReference type="Proteomes" id="UP000193986"/>
    </source>
</evidence>
<dbReference type="PANTHER" id="PTHR22761:SF10">
    <property type="entry name" value="GH13992P"/>
    <property type="match status" value="1"/>
</dbReference>
<accession>A0A1Y2B000</accession>
<gene>
    <name evidence="7" type="ORF">BCR39DRAFT_225817</name>
</gene>
<dbReference type="STRING" id="71784.A0A1Y2B000"/>
<feature type="coiled-coil region" evidence="6">
    <location>
        <begin position="16"/>
        <end position="50"/>
    </location>
</feature>
<proteinExistence type="inferred from homology"/>
<protein>
    <recommendedName>
        <fullName evidence="4">Vacuolar-sorting protein SNF7</fullName>
    </recommendedName>
    <alternativeName>
        <fullName evidence="5">Vacuolar protein-sorting-associated protein 32</fullName>
    </alternativeName>
</protein>
<dbReference type="Pfam" id="PF03357">
    <property type="entry name" value="Snf7"/>
    <property type="match status" value="1"/>
</dbReference>
<comment type="similarity">
    <text evidence="2">Belongs to the SNF7 family.</text>
</comment>
<comment type="caution">
    <text evidence="7">The sequence shown here is derived from an EMBL/GenBank/DDBJ whole genome shotgun (WGS) entry which is preliminary data.</text>
</comment>
<evidence type="ECO:0000256" key="6">
    <source>
        <dbReference type="SAM" id="Coils"/>
    </source>
</evidence>
<dbReference type="EMBL" id="MCFC01000038">
    <property type="protein sequence ID" value="ORY27435.1"/>
    <property type="molecule type" value="Genomic_DNA"/>
</dbReference>
<name>A0A1Y2B000_9TREE</name>
<keyword evidence="8" id="KW-1185">Reference proteome</keyword>
<sequence>MSGWMSWFGGSRRDTRESARDAIVGLRQQLLMLEKKEEFLQKKIDEEMKKARANATTNKRLATAALRQKKAHENELDRIAGTRLTLETQVNAIESANLNAETMVAMKKGADALKGIHSSLKVEKVDQTMDAIREQMDLTNEISDAISNPVGMGNQIDEDELTAELEALEQEELDDRLAGAERAPVHAPVSPVGVATGRERVTQMAEEDDEEAQLRQLQAELAM</sequence>
<dbReference type="Proteomes" id="UP000193986">
    <property type="component" value="Unassembled WGS sequence"/>
</dbReference>
<dbReference type="GO" id="GO:0006900">
    <property type="term" value="P:vesicle budding from membrane"/>
    <property type="evidence" value="ECO:0007669"/>
    <property type="project" value="TreeGrafter"/>
</dbReference>
<dbReference type="GO" id="GO:0005771">
    <property type="term" value="C:multivesicular body"/>
    <property type="evidence" value="ECO:0007669"/>
    <property type="project" value="TreeGrafter"/>
</dbReference>
<dbReference type="GO" id="GO:0032511">
    <property type="term" value="P:late endosome to vacuole transport via multivesicular body sorting pathway"/>
    <property type="evidence" value="ECO:0007669"/>
    <property type="project" value="TreeGrafter"/>
</dbReference>
<evidence type="ECO:0000256" key="4">
    <source>
        <dbReference type="ARBA" id="ARBA00040017"/>
    </source>
</evidence>
<dbReference type="GO" id="GO:0009898">
    <property type="term" value="C:cytoplasmic side of plasma membrane"/>
    <property type="evidence" value="ECO:0007669"/>
    <property type="project" value="TreeGrafter"/>
</dbReference>
<evidence type="ECO:0000256" key="2">
    <source>
        <dbReference type="ARBA" id="ARBA00006190"/>
    </source>
</evidence>
<dbReference type="OrthoDB" id="5592979at2759"/>
<evidence type="ECO:0000313" key="7">
    <source>
        <dbReference type="EMBL" id="ORY27435.1"/>
    </source>
</evidence>
<organism evidence="7 8">
    <name type="scientific">Naematelia encephala</name>
    <dbReference type="NCBI Taxonomy" id="71784"/>
    <lineage>
        <taxon>Eukaryota</taxon>
        <taxon>Fungi</taxon>
        <taxon>Dikarya</taxon>
        <taxon>Basidiomycota</taxon>
        <taxon>Agaricomycotina</taxon>
        <taxon>Tremellomycetes</taxon>
        <taxon>Tremellales</taxon>
        <taxon>Naemateliaceae</taxon>
        <taxon>Naematelia</taxon>
    </lineage>
</organism>
<dbReference type="FunCoup" id="A0A1Y2B000">
    <property type="interactions" value="258"/>
</dbReference>
<dbReference type="InterPro" id="IPR005024">
    <property type="entry name" value="Snf7_fam"/>
</dbReference>
<dbReference type="PANTHER" id="PTHR22761">
    <property type="entry name" value="CHARGED MULTIVESICULAR BODY PROTEIN"/>
    <property type="match status" value="1"/>
</dbReference>